<keyword evidence="2" id="KW-1185">Reference proteome</keyword>
<dbReference type="RefSeq" id="WP_152712879.1">
    <property type="nucleotide sequence ID" value="NZ_VOSJ01000057.1"/>
</dbReference>
<sequence length="65" mass="7401">MMEHMFKVGQVVRPRSTNHNLPNDLFRVLRLLPSTAGGVPLYCIKSQAELIERVVEQNEIEAAPR</sequence>
<name>A0A5N7MRT9_9HYPH</name>
<evidence type="ECO:0000313" key="2">
    <source>
        <dbReference type="Proteomes" id="UP000403266"/>
    </source>
</evidence>
<gene>
    <name evidence="1" type="ORF">FS320_16195</name>
</gene>
<dbReference type="AlphaFoldDB" id="A0A5N7MRT9"/>
<organism evidence="1 2">
    <name type="scientific">Microvirga tunisiensis</name>
    <dbReference type="NCBI Taxonomy" id="2108360"/>
    <lineage>
        <taxon>Bacteria</taxon>
        <taxon>Pseudomonadati</taxon>
        <taxon>Pseudomonadota</taxon>
        <taxon>Alphaproteobacteria</taxon>
        <taxon>Hyphomicrobiales</taxon>
        <taxon>Methylobacteriaceae</taxon>
        <taxon>Microvirga</taxon>
    </lineage>
</organism>
<accession>A0A5N7MRT9</accession>
<protein>
    <submittedName>
        <fullName evidence="1">Uncharacterized protein</fullName>
    </submittedName>
</protein>
<reference evidence="1 2" key="1">
    <citation type="journal article" date="2019" name="Syst. Appl. Microbiol.">
        <title>Microvirga tunisiensis sp. nov., a root nodule symbiotic bacterium isolated from Lupinus micranthus and L. luteus grown in Northern Tunisia.</title>
        <authorList>
            <person name="Msaddak A."/>
            <person name="Rejili M."/>
            <person name="Duran D."/>
            <person name="Mars M."/>
            <person name="Palacios J.M."/>
            <person name="Ruiz-Argueso T."/>
            <person name="Rey L."/>
            <person name="Imperial J."/>
        </authorList>
    </citation>
    <scope>NUCLEOTIDE SEQUENCE [LARGE SCALE GENOMIC DNA]</scope>
    <source>
        <strain evidence="1 2">Lmie10</strain>
    </source>
</reference>
<proteinExistence type="predicted"/>
<dbReference type="EMBL" id="VOSK01000058">
    <property type="protein sequence ID" value="MPR26716.1"/>
    <property type="molecule type" value="Genomic_DNA"/>
</dbReference>
<evidence type="ECO:0000313" key="1">
    <source>
        <dbReference type="EMBL" id="MPR26716.1"/>
    </source>
</evidence>
<comment type="caution">
    <text evidence="1">The sequence shown here is derived from an EMBL/GenBank/DDBJ whole genome shotgun (WGS) entry which is preliminary data.</text>
</comment>
<dbReference type="Proteomes" id="UP000403266">
    <property type="component" value="Unassembled WGS sequence"/>
</dbReference>
<dbReference type="OrthoDB" id="8020021at2"/>